<feature type="transmembrane region" description="Helical" evidence="13">
    <location>
        <begin position="101"/>
        <end position="120"/>
    </location>
</feature>
<dbReference type="GeneID" id="17251634"/>
<dbReference type="Proteomes" id="UP000013827">
    <property type="component" value="Unassembled WGS sequence"/>
</dbReference>
<feature type="region of interest" description="Disordered" evidence="12">
    <location>
        <begin position="415"/>
        <end position="444"/>
    </location>
</feature>
<dbReference type="EnsemblProtists" id="EOD05290">
    <property type="protein sequence ID" value="EOD05290"/>
    <property type="gene ID" value="EMIHUDRAFT_97201"/>
</dbReference>
<evidence type="ECO:0000313" key="15">
    <source>
        <dbReference type="Proteomes" id="UP000013827"/>
    </source>
</evidence>
<keyword evidence="9 13" id="KW-0472">Membrane</keyword>
<comment type="function">
    <text evidence="1">Mediates high-affinity intracellular uptake of the rare oligo-element molybdenum.</text>
</comment>
<dbReference type="GO" id="GO:0005886">
    <property type="term" value="C:plasma membrane"/>
    <property type="evidence" value="ECO:0007669"/>
    <property type="project" value="UniProtKB-SubCell"/>
</dbReference>
<dbReference type="RefSeq" id="XP_005757719.1">
    <property type="nucleotide sequence ID" value="XM_005757662.1"/>
</dbReference>
<dbReference type="HOGENOM" id="CLU_034007_2_0_1"/>
<keyword evidence="4" id="KW-0813">Transport</keyword>
<dbReference type="KEGG" id="ehx:EMIHUDRAFT_97201"/>
<evidence type="ECO:0000256" key="10">
    <source>
        <dbReference type="ARBA" id="ARBA00030646"/>
    </source>
</evidence>
<evidence type="ECO:0000256" key="1">
    <source>
        <dbReference type="ARBA" id="ARBA00003019"/>
    </source>
</evidence>
<name>A0A0D3I205_EMIH1</name>
<feature type="transmembrane region" description="Helical" evidence="13">
    <location>
        <begin position="335"/>
        <end position="355"/>
    </location>
</feature>
<dbReference type="PANTHER" id="PTHR23516">
    <property type="entry name" value="SAM (S-ADENOSYL METHIONINE) TRANSPORTER"/>
    <property type="match status" value="1"/>
</dbReference>
<keyword evidence="15" id="KW-1185">Reference proteome</keyword>
<evidence type="ECO:0000256" key="7">
    <source>
        <dbReference type="ARBA" id="ARBA00022989"/>
    </source>
</evidence>
<reference evidence="15" key="1">
    <citation type="journal article" date="2013" name="Nature">
        <title>Pan genome of the phytoplankton Emiliania underpins its global distribution.</title>
        <authorList>
            <person name="Read B.A."/>
            <person name="Kegel J."/>
            <person name="Klute M.J."/>
            <person name="Kuo A."/>
            <person name="Lefebvre S.C."/>
            <person name="Maumus F."/>
            <person name="Mayer C."/>
            <person name="Miller J."/>
            <person name="Monier A."/>
            <person name="Salamov A."/>
            <person name="Young J."/>
            <person name="Aguilar M."/>
            <person name="Claverie J.M."/>
            <person name="Frickenhaus S."/>
            <person name="Gonzalez K."/>
            <person name="Herman E.K."/>
            <person name="Lin Y.C."/>
            <person name="Napier J."/>
            <person name="Ogata H."/>
            <person name="Sarno A.F."/>
            <person name="Shmutz J."/>
            <person name="Schroeder D."/>
            <person name="de Vargas C."/>
            <person name="Verret F."/>
            <person name="von Dassow P."/>
            <person name="Valentin K."/>
            <person name="Van de Peer Y."/>
            <person name="Wheeler G."/>
            <person name="Dacks J.B."/>
            <person name="Delwiche C.F."/>
            <person name="Dyhrman S.T."/>
            <person name="Glockner G."/>
            <person name="John U."/>
            <person name="Richards T."/>
            <person name="Worden A.Z."/>
            <person name="Zhang X."/>
            <person name="Grigoriev I.V."/>
            <person name="Allen A.E."/>
            <person name="Bidle K."/>
            <person name="Borodovsky M."/>
            <person name="Bowler C."/>
            <person name="Brownlee C."/>
            <person name="Cock J.M."/>
            <person name="Elias M."/>
            <person name="Gladyshev V.N."/>
            <person name="Groth M."/>
            <person name="Guda C."/>
            <person name="Hadaegh A."/>
            <person name="Iglesias-Rodriguez M.D."/>
            <person name="Jenkins J."/>
            <person name="Jones B.M."/>
            <person name="Lawson T."/>
            <person name="Leese F."/>
            <person name="Lindquist E."/>
            <person name="Lobanov A."/>
            <person name="Lomsadze A."/>
            <person name="Malik S.B."/>
            <person name="Marsh M.E."/>
            <person name="Mackinder L."/>
            <person name="Mock T."/>
            <person name="Mueller-Roeber B."/>
            <person name="Pagarete A."/>
            <person name="Parker M."/>
            <person name="Probert I."/>
            <person name="Quesneville H."/>
            <person name="Raines C."/>
            <person name="Rensing S.A."/>
            <person name="Riano-Pachon D.M."/>
            <person name="Richier S."/>
            <person name="Rokitta S."/>
            <person name="Shiraiwa Y."/>
            <person name="Soanes D.M."/>
            <person name="van der Giezen M."/>
            <person name="Wahlund T.M."/>
            <person name="Williams B."/>
            <person name="Wilson W."/>
            <person name="Wolfe G."/>
            <person name="Wurch L.L."/>
        </authorList>
    </citation>
    <scope>NUCLEOTIDE SEQUENCE</scope>
</reference>
<keyword evidence="8" id="KW-0406">Ion transport</keyword>
<feature type="transmembrane region" description="Helical" evidence="13">
    <location>
        <begin position="181"/>
        <end position="201"/>
    </location>
</feature>
<feature type="transmembrane region" description="Helical" evidence="13">
    <location>
        <begin position="127"/>
        <end position="145"/>
    </location>
</feature>
<comment type="subcellular location">
    <subcellularLocation>
        <location evidence="2">Cell membrane</location>
        <topology evidence="2">Multi-pass membrane protein</topology>
    </subcellularLocation>
</comment>
<feature type="transmembrane region" description="Helical" evidence="13">
    <location>
        <begin position="269"/>
        <end position="289"/>
    </location>
</feature>
<accession>A0A0D3I205</accession>
<dbReference type="PANTHER" id="PTHR23516:SF1">
    <property type="entry name" value="MOLYBDATE-ANION TRANSPORTER"/>
    <property type="match status" value="1"/>
</dbReference>
<feature type="transmembrane region" description="Helical" evidence="13">
    <location>
        <begin position="242"/>
        <end position="262"/>
    </location>
</feature>
<evidence type="ECO:0000256" key="3">
    <source>
        <dbReference type="ARBA" id="ARBA00021242"/>
    </source>
</evidence>
<evidence type="ECO:0000313" key="14">
    <source>
        <dbReference type="EnsemblProtists" id="EOD05290"/>
    </source>
</evidence>
<evidence type="ECO:0000256" key="6">
    <source>
        <dbReference type="ARBA" id="ARBA00022692"/>
    </source>
</evidence>
<dbReference type="GO" id="GO:0015098">
    <property type="term" value="F:molybdate ion transmembrane transporter activity"/>
    <property type="evidence" value="ECO:0007669"/>
    <property type="project" value="InterPro"/>
</dbReference>
<evidence type="ECO:0000256" key="12">
    <source>
        <dbReference type="SAM" id="MobiDB-lite"/>
    </source>
</evidence>
<evidence type="ECO:0000256" key="9">
    <source>
        <dbReference type="ARBA" id="ARBA00023136"/>
    </source>
</evidence>
<dbReference type="Pfam" id="PF05631">
    <property type="entry name" value="MFS_5"/>
    <property type="match status" value="2"/>
</dbReference>
<evidence type="ECO:0000256" key="4">
    <source>
        <dbReference type="ARBA" id="ARBA00022448"/>
    </source>
</evidence>
<dbReference type="GO" id="GO:0006811">
    <property type="term" value="P:monoatomic ion transport"/>
    <property type="evidence" value="ECO:0007669"/>
    <property type="project" value="UniProtKB-KW"/>
</dbReference>
<dbReference type="AlphaFoldDB" id="A0A0D3I205"/>
<keyword evidence="5" id="KW-1003">Cell membrane</keyword>
<evidence type="ECO:0000256" key="11">
    <source>
        <dbReference type="ARBA" id="ARBA00032555"/>
    </source>
</evidence>
<evidence type="ECO:0000256" key="8">
    <source>
        <dbReference type="ARBA" id="ARBA00023065"/>
    </source>
</evidence>
<evidence type="ECO:0000256" key="5">
    <source>
        <dbReference type="ARBA" id="ARBA00022475"/>
    </source>
</evidence>
<keyword evidence="6 13" id="KW-0812">Transmembrane</keyword>
<organism evidence="14 15">
    <name type="scientific">Emiliania huxleyi (strain CCMP1516)</name>
    <dbReference type="NCBI Taxonomy" id="280463"/>
    <lineage>
        <taxon>Eukaryota</taxon>
        <taxon>Haptista</taxon>
        <taxon>Haptophyta</taxon>
        <taxon>Prymnesiophyceae</taxon>
        <taxon>Isochrysidales</taxon>
        <taxon>Noelaerhabdaceae</taxon>
        <taxon>Emiliania</taxon>
    </lineage>
</organism>
<sequence length="444" mass="44983">MAADLAADLDKLLAALGGAWLVLTLLRRATASREAAAVADGSAAPSDTAEALRRLQWQYLPAWLLFKAADWMQGPYFHEVYASKRHVATGEPFSDTDVSRLFLAGFVAATLVGTAAGSLVDSRGRRAGCVLYAAAAGAAAASVAWLCAEHARLSLPAASLGGIFGWAYFGDSLVAIASGQAPFLASLPLLAAGAAIASATWRENRGGKGGGGGGGGLREGASILLRRPDLLSLMAVQALFEASMYIFVLVFAPAIVAAAPAAAREGLPFGKVFSCFMAACAVGSATFSLCSAKGLRAEAFLLPVLLGAAGALYLASSPPAATMLQRALSMSHKPLYLAAVGVYFPAVGGLRAAYLPGAQRGAIMALTRVPLNLLVIAVALARDRLGDTGALRCAAAAQLLAAAALASLWARGGAAGKGEAPAAKDKGLAASPAMSTLSRAKKAD</sequence>
<protein>
    <recommendedName>
        <fullName evidence="3">Molybdate-anion transporter</fullName>
    </recommendedName>
    <alternativeName>
        <fullName evidence="10">Major facilitator superfamily domain-containing protein 5</fullName>
    </alternativeName>
    <alternativeName>
        <fullName evidence="11">Molybdate transporter 2 homolog</fullName>
    </alternativeName>
</protein>
<dbReference type="SUPFAM" id="SSF103473">
    <property type="entry name" value="MFS general substrate transporter"/>
    <property type="match status" value="1"/>
</dbReference>
<keyword evidence="7 13" id="KW-1133">Transmembrane helix</keyword>
<evidence type="ECO:0000256" key="2">
    <source>
        <dbReference type="ARBA" id="ARBA00004651"/>
    </source>
</evidence>
<dbReference type="eggNOG" id="KOG4332">
    <property type="taxonomic scope" value="Eukaryota"/>
</dbReference>
<dbReference type="InterPro" id="IPR008509">
    <property type="entry name" value="MOT2/MFSD5"/>
</dbReference>
<dbReference type="PaxDb" id="2903-EOD05290"/>
<evidence type="ECO:0000256" key="13">
    <source>
        <dbReference type="SAM" id="Phobius"/>
    </source>
</evidence>
<proteinExistence type="predicted"/>
<dbReference type="InterPro" id="IPR036259">
    <property type="entry name" value="MFS_trans_sf"/>
</dbReference>
<feature type="transmembrane region" description="Helical" evidence="13">
    <location>
        <begin position="295"/>
        <end position="315"/>
    </location>
</feature>
<reference evidence="14" key="2">
    <citation type="submission" date="2024-10" db="UniProtKB">
        <authorList>
            <consortium name="EnsemblProtists"/>
        </authorList>
    </citation>
    <scope>IDENTIFICATION</scope>
</reference>